<dbReference type="EMBL" id="ADCX01000002">
    <property type="protein sequence ID" value="EQW18126.1"/>
    <property type="molecule type" value="Genomic_DNA"/>
</dbReference>
<accession>W1MXJ4</accession>
<gene>
    <name evidence="2" type="ORF">HMPREF9020_01494</name>
</gene>
<dbReference type="HOGENOM" id="CLU_3358410_0_0_11"/>
<dbReference type="Proteomes" id="UP000005777">
    <property type="component" value="Unassembled WGS sequence"/>
</dbReference>
<keyword evidence="1" id="KW-0472">Membrane</keyword>
<keyword evidence="3" id="KW-1185">Reference proteome</keyword>
<protein>
    <submittedName>
        <fullName evidence="2">Uncharacterized protein</fullName>
    </submittedName>
</protein>
<evidence type="ECO:0000256" key="1">
    <source>
        <dbReference type="SAM" id="Phobius"/>
    </source>
</evidence>
<comment type="caution">
    <text evidence="2">The sequence shown here is derived from an EMBL/GenBank/DDBJ whole genome shotgun (WGS) entry which is preliminary data.</text>
</comment>
<sequence>MVIMRLAWNYPLPLLIKWHTTGVLNQALLGIILFLF</sequence>
<evidence type="ECO:0000313" key="2">
    <source>
        <dbReference type="EMBL" id="EQW18126.1"/>
    </source>
</evidence>
<reference evidence="2 3" key="1">
    <citation type="submission" date="2012-01" db="EMBL/GenBank/DDBJ databases">
        <title>The Genome Sequence of Scardovia inopinata F0304.</title>
        <authorList>
            <consortium name="The Broad Institute Genome Sequencing Platform"/>
            <person name="Earl A."/>
            <person name="Ward D."/>
            <person name="Feldgarden M."/>
            <person name="Gevers D."/>
            <person name="Izard J."/>
            <person name="Baranova O.V."/>
            <person name="Blanton J.M."/>
            <person name="Tanner A.C."/>
            <person name="Dewhirst F.E."/>
            <person name="Young S.K."/>
            <person name="Zeng Q."/>
            <person name="Gargeya S."/>
            <person name="Fitzgerald M."/>
            <person name="Haas B."/>
            <person name="Abouelleil A."/>
            <person name="Alvarado L."/>
            <person name="Arachchi H.M."/>
            <person name="Berlin A."/>
            <person name="Chapman S.B."/>
            <person name="Gearin G."/>
            <person name="Goldberg J."/>
            <person name="Griggs A."/>
            <person name="Gujja S."/>
            <person name="Hansen M."/>
            <person name="Heiman D."/>
            <person name="Howarth C."/>
            <person name="Larimer J."/>
            <person name="Lui A."/>
            <person name="MacDonald P.J."/>
            <person name="McCowen C."/>
            <person name="Montmayeur A."/>
            <person name="Murphy C."/>
            <person name="Neiman D."/>
            <person name="Pearson M."/>
            <person name="Priest M."/>
            <person name="Roberts A."/>
            <person name="Saif S."/>
            <person name="Shea T."/>
            <person name="Sisk P."/>
            <person name="Stolte C."/>
            <person name="Sykes S."/>
            <person name="Wortman J."/>
            <person name="Nusbaum C."/>
            <person name="Birren B."/>
        </authorList>
    </citation>
    <scope>NUCLEOTIDE SEQUENCE [LARGE SCALE GENOMIC DNA]</scope>
    <source>
        <strain evidence="2 3">F0304</strain>
    </source>
</reference>
<dbReference type="AlphaFoldDB" id="W1MXJ4"/>
<keyword evidence="1" id="KW-0812">Transmembrane</keyword>
<organism evidence="2 3">
    <name type="scientific">Scardovia inopinata F0304</name>
    <dbReference type="NCBI Taxonomy" id="641146"/>
    <lineage>
        <taxon>Bacteria</taxon>
        <taxon>Bacillati</taxon>
        <taxon>Actinomycetota</taxon>
        <taxon>Actinomycetes</taxon>
        <taxon>Bifidobacteriales</taxon>
        <taxon>Bifidobacteriaceae</taxon>
        <taxon>Scardovia</taxon>
    </lineage>
</organism>
<proteinExistence type="predicted"/>
<keyword evidence="1" id="KW-1133">Transmembrane helix</keyword>
<feature type="transmembrane region" description="Helical" evidence="1">
    <location>
        <begin position="15"/>
        <end position="35"/>
    </location>
</feature>
<name>W1MXJ4_SCAIO</name>
<evidence type="ECO:0000313" key="3">
    <source>
        <dbReference type="Proteomes" id="UP000005777"/>
    </source>
</evidence>